<dbReference type="GO" id="GO:0031902">
    <property type="term" value="C:late endosome membrane"/>
    <property type="evidence" value="ECO:0007669"/>
    <property type="project" value="TreeGrafter"/>
</dbReference>
<evidence type="ECO:0000313" key="2">
    <source>
        <dbReference type="Proteomes" id="UP000290289"/>
    </source>
</evidence>
<dbReference type="GO" id="GO:0070676">
    <property type="term" value="P:intralumenal vesicle formation"/>
    <property type="evidence" value="ECO:0007669"/>
    <property type="project" value="TreeGrafter"/>
</dbReference>
<dbReference type="Proteomes" id="UP000290289">
    <property type="component" value="Chromosome 16"/>
</dbReference>
<dbReference type="STRING" id="3750.A0A498HPM9"/>
<dbReference type="PANTHER" id="PTHR46977">
    <property type="entry name" value="PROTEIN FREE1"/>
    <property type="match status" value="1"/>
</dbReference>
<dbReference type="PANTHER" id="PTHR46977:SF1">
    <property type="entry name" value="PROTEIN FREE1"/>
    <property type="match status" value="1"/>
</dbReference>
<organism evidence="1 2">
    <name type="scientific">Malus domestica</name>
    <name type="common">Apple</name>
    <name type="synonym">Pyrus malus</name>
    <dbReference type="NCBI Taxonomy" id="3750"/>
    <lineage>
        <taxon>Eukaryota</taxon>
        <taxon>Viridiplantae</taxon>
        <taxon>Streptophyta</taxon>
        <taxon>Embryophyta</taxon>
        <taxon>Tracheophyta</taxon>
        <taxon>Spermatophyta</taxon>
        <taxon>Magnoliopsida</taxon>
        <taxon>eudicotyledons</taxon>
        <taxon>Gunneridae</taxon>
        <taxon>Pentapetalae</taxon>
        <taxon>rosids</taxon>
        <taxon>fabids</taxon>
        <taxon>Rosales</taxon>
        <taxon>Rosaceae</taxon>
        <taxon>Amygdaloideae</taxon>
        <taxon>Maleae</taxon>
        <taxon>Malus</taxon>
    </lineage>
</organism>
<accession>A0A498HPM9</accession>
<reference evidence="1 2" key="1">
    <citation type="submission" date="2018-10" db="EMBL/GenBank/DDBJ databases">
        <title>A high-quality apple genome assembly.</title>
        <authorList>
            <person name="Hu J."/>
        </authorList>
    </citation>
    <scope>NUCLEOTIDE SEQUENCE [LARGE SCALE GENOMIC DNA]</scope>
    <source>
        <strain evidence="2">cv. HFTH1</strain>
        <tissue evidence="1">Young leaf</tissue>
    </source>
</reference>
<name>A0A498HPM9_MALDO</name>
<comment type="caution">
    <text evidence="1">The sequence shown here is derived from an EMBL/GenBank/DDBJ whole genome shotgun (WGS) entry which is preliminary data.</text>
</comment>
<proteinExistence type="predicted"/>
<gene>
    <name evidence="1" type="ORF">DVH24_018722</name>
</gene>
<keyword evidence="2" id="KW-1185">Reference proteome</keyword>
<evidence type="ECO:0000313" key="1">
    <source>
        <dbReference type="EMBL" id="RXH71367.1"/>
    </source>
</evidence>
<dbReference type="EMBL" id="RDQH01000342">
    <property type="protein sequence ID" value="RXH71367.1"/>
    <property type="molecule type" value="Genomic_DNA"/>
</dbReference>
<sequence length="124" mass="14493">MQKTDSSTFTFWSRSSVDIEPRRIRLQSNSYTANTFWIHDVLFLPLVTQCKEMGGRIRPTESVRPSEQSTERKKGLTNWMNIIKQGNVEKDHWVLIRQLQNARHVGQILGFYRSQGGKIDLQKN</sequence>
<dbReference type="GO" id="GO:0000813">
    <property type="term" value="C:ESCRT I complex"/>
    <property type="evidence" value="ECO:0007669"/>
    <property type="project" value="TreeGrafter"/>
</dbReference>
<dbReference type="AlphaFoldDB" id="A0A498HPM9"/>
<protein>
    <submittedName>
        <fullName evidence="1">Uncharacterized protein</fullName>
    </submittedName>
</protein>
<dbReference type="GO" id="GO:0036258">
    <property type="term" value="P:multivesicular body assembly"/>
    <property type="evidence" value="ECO:0007669"/>
    <property type="project" value="InterPro"/>
</dbReference>
<dbReference type="GO" id="GO:0043130">
    <property type="term" value="F:ubiquitin binding"/>
    <property type="evidence" value="ECO:0007669"/>
    <property type="project" value="InterPro"/>
</dbReference>
<dbReference type="InterPro" id="IPR045893">
    <property type="entry name" value="FREE1"/>
</dbReference>